<evidence type="ECO:0000259" key="4">
    <source>
        <dbReference type="PROSITE" id="PS01124"/>
    </source>
</evidence>
<reference evidence="5" key="1">
    <citation type="submission" date="2020-09" db="EMBL/GenBank/DDBJ databases">
        <authorList>
            <person name="Kim M.K."/>
        </authorList>
    </citation>
    <scope>NUCLEOTIDE SEQUENCE</scope>
    <source>
        <strain evidence="5">BT704</strain>
    </source>
</reference>
<keyword evidence="3" id="KW-0804">Transcription</keyword>
<dbReference type="PANTHER" id="PTHR46796:SF13">
    <property type="entry name" value="HTH-TYPE TRANSCRIPTIONAL ACTIVATOR RHAS"/>
    <property type="match status" value="1"/>
</dbReference>
<dbReference type="InterPro" id="IPR018060">
    <property type="entry name" value="HTH_AraC"/>
</dbReference>
<dbReference type="InterPro" id="IPR050204">
    <property type="entry name" value="AraC_XylS_family_regulators"/>
</dbReference>
<accession>A0A927B1F4</accession>
<organism evidence="5 6">
    <name type="scientific">Spirosoma validum</name>
    <dbReference type="NCBI Taxonomy" id="2771355"/>
    <lineage>
        <taxon>Bacteria</taxon>
        <taxon>Pseudomonadati</taxon>
        <taxon>Bacteroidota</taxon>
        <taxon>Cytophagia</taxon>
        <taxon>Cytophagales</taxon>
        <taxon>Cytophagaceae</taxon>
        <taxon>Spirosoma</taxon>
    </lineage>
</organism>
<gene>
    <name evidence="5" type="ORF">IC230_11365</name>
</gene>
<evidence type="ECO:0000313" key="6">
    <source>
        <dbReference type="Proteomes" id="UP000653797"/>
    </source>
</evidence>
<dbReference type="GO" id="GO:0003700">
    <property type="term" value="F:DNA-binding transcription factor activity"/>
    <property type="evidence" value="ECO:0007669"/>
    <property type="project" value="InterPro"/>
</dbReference>
<sequence length="265" mass="29967">MHYRIYDIDPLLQPFVKVICSVENDSSIGSPAPVRVLPDASVELFVNFCEPQQVAPAGEIASLLSRSFITSRMNKFMTVRTHSQVGFVSVWFFDGSAYPFFPVSMHDVTNQAIDLRELWGRSADEMQDRVDKTETTAQRVQLIQQYLIAQLRKFGQPDAGIGFCIGQINRTNGQLSLEDLANRTGITNRHLVRRFNQCIGLSPKEFARIITFRNALKHLKKYPSLSLTEIAYESGYYDQAHFIRACRDHAGLTPGQLIATSDVLY</sequence>
<keyword evidence="6" id="KW-1185">Reference proteome</keyword>
<evidence type="ECO:0000313" key="5">
    <source>
        <dbReference type="EMBL" id="MBD2753492.1"/>
    </source>
</evidence>
<dbReference type="GO" id="GO:0043565">
    <property type="term" value="F:sequence-specific DNA binding"/>
    <property type="evidence" value="ECO:0007669"/>
    <property type="project" value="InterPro"/>
</dbReference>
<dbReference type="RefSeq" id="WP_191039104.1">
    <property type="nucleotide sequence ID" value="NZ_JACXAA010000003.1"/>
</dbReference>
<dbReference type="InterPro" id="IPR046532">
    <property type="entry name" value="DUF6597"/>
</dbReference>
<dbReference type="Pfam" id="PF20240">
    <property type="entry name" value="DUF6597"/>
    <property type="match status" value="1"/>
</dbReference>
<keyword evidence="1" id="KW-0805">Transcription regulation</keyword>
<dbReference type="SUPFAM" id="SSF46689">
    <property type="entry name" value="Homeodomain-like"/>
    <property type="match status" value="1"/>
</dbReference>
<dbReference type="PANTHER" id="PTHR46796">
    <property type="entry name" value="HTH-TYPE TRANSCRIPTIONAL ACTIVATOR RHAS-RELATED"/>
    <property type="match status" value="1"/>
</dbReference>
<keyword evidence="2" id="KW-0238">DNA-binding</keyword>
<protein>
    <submittedName>
        <fullName evidence="5">AraC family transcriptional regulator</fullName>
    </submittedName>
</protein>
<evidence type="ECO:0000256" key="1">
    <source>
        <dbReference type="ARBA" id="ARBA00023015"/>
    </source>
</evidence>
<evidence type="ECO:0000256" key="2">
    <source>
        <dbReference type="ARBA" id="ARBA00023125"/>
    </source>
</evidence>
<evidence type="ECO:0000256" key="3">
    <source>
        <dbReference type="ARBA" id="ARBA00023163"/>
    </source>
</evidence>
<feature type="domain" description="HTH araC/xylS-type" evidence="4">
    <location>
        <begin position="158"/>
        <end position="260"/>
    </location>
</feature>
<dbReference type="AlphaFoldDB" id="A0A927B1F4"/>
<comment type="caution">
    <text evidence="5">The sequence shown here is derived from an EMBL/GenBank/DDBJ whole genome shotgun (WGS) entry which is preliminary data.</text>
</comment>
<name>A0A927B1F4_9BACT</name>
<dbReference type="SMART" id="SM00342">
    <property type="entry name" value="HTH_ARAC"/>
    <property type="match status" value="1"/>
</dbReference>
<dbReference type="Pfam" id="PF12833">
    <property type="entry name" value="HTH_18"/>
    <property type="match status" value="1"/>
</dbReference>
<dbReference type="PROSITE" id="PS01124">
    <property type="entry name" value="HTH_ARAC_FAMILY_2"/>
    <property type="match status" value="1"/>
</dbReference>
<dbReference type="Gene3D" id="1.10.10.60">
    <property type="entry name" value="Homeodomain-like"/>
    <property type="match status" value="1"/>
</dbReference>
<dbReference type="InterPro" id="IPR009057">
    <property type="entry name" value="Homeodomain-like_sf"/>
</dbReference>
<dbReference type="Proteomes" id="UP000653797">
    <property type="component" value="Unassembled WGS sequence"/>
</dbReference>
<proteinExistence type="predicted"/>
<dbReference type="EMBL" id="JACXAA010000003">
    <property type="protein sequence ID" value="MBD2753492.1"/>
    <property type="molecule type" value="Genomic_DNA"/>
</dbReference>